<proteinExistence type="inferred from homology"/>
<evidence type="ECO:0000256" key="1">
    <source>
        <dbReference type="ARBA" id="ARBA00008918"/>
    </source>
</evidence>
<dbReference type="STRING" id="1317125.SAMN05444128_1522"/>
<comment type="similarity">
    <text evidence="1">Belongs to the ribosome association toxin RatA family.</text>
</comment>
<dbReference type="OrthoDB" id="9797595at2"/>
<keyword evidence="5" id="KW-1185">Reference proteome</keyword>
<dbReference type="PANTHER" id="PTHR33824:SF7">
    <property type="entry name" value="POLYKETIDE CYCLASE_DEHYDRASE AND LIPID TRANSPORT SUPERFAMILY PROTEIN"/>
    <property type="match status" value="1"/>
</dbReference>
<dbReference type="CDD" id="cd07817">
    <property type="entry name" value="SRPBCC_8"/>
    <property type="match status" value="1"/>
</dbReference>
<sequence>MDTYNPNYSKMLQTEHIFPPASGSSHINVGRPERVLSAVGGAAMALVGLRRADTVGWLTALAGGALIFRGMTGFCFVNNMIGRDTAENEDISVEIIKTITVERPRTEVYQFWRMLENLPKFMEHLESVRSNGPQRSHWVAKIPGGMGTISWDADIIHEKENELIAWRSLPNSDIDNAGEVRFSDSPDGHGTIVQAVISYSPPVGSVGGLAAKMLNPMLKSMVEKDLRYFKRYMETGEEKHKHHQPLGAT</sequence>
<protein>
    <submittedName>
        <fullName evidence="4">Uncharacterized membrane protein</fullName>
    </submittedName>
</protein>
<organism evidence="4 5">
    <name type="scientific">Pontibacter indicus</name>
    <dbReference type="NCBI Taxonomy" id="1317125"/>
    <lineage>
        <taxon>Bacteria</taxon>
        <taxon>Pseudomonadati</taxon>
        <taxon>Bacteroidota</taxon>
        <taxon>Cytophagia</taxon>
        <taxon>Cytophagales</taxon>
        <taxon>Hymenobacteraceae</taxon>
        <taxon>Pontibacter</taxon>
    </lineage>
</organism>
<dbReference type="RefSeq" id="WP_076667107.1">
    <property type="nucleotide sequence ID" value="NZ_FTPP01000001.1"/>
</dbReference>
<feature type="domain" description="Inner membrane protein YgaP-like transmembrane" evidence="3">
    <location>
        <begin position="27"/>
        <end position="87"/>
    </location>
</feature>
<dbReference type="Pfam" id="PF03364">
    <property type="entry name" value="Polyketide_cyc"/>
    <property type="match status" value="1"/>
</dbReference>
<dbReference type="SUPFAM" id="SSF55961">
    <property type="entry name" value="Bet v1-like"/>
    <property type="match status" value="1"/>
</dbReference>
<dbReference type="PANTHER" id="PTHR33824">
    <property type="entry name" value="POLYKETIDE CYCLASE/DEHYDRASE AND LIPID TRANSPORT SUPERFAMILY PROTEIN"/>
    <property type="match status" value="1"/>
</dbReference>
<dbReference type="Gene3D" id="3.30.530.20">
    <property type="match status" value="1"/>
</dbReference>
<name>A0A1R3X746_9BACT</name>
<dbReference type="AlphaFoldDB" id="A0A1R3X746"/>
<feature type="domain" description="Coenzyme Q-binding protein COQ10 START" evidence="2">
    <location>
        <begin position="101"/>
        <end position="223"/>
    </location>
</feature>
<evidence type="ECO:0000259" key="2">
    <source>
        <dbReference type="Pfam" id="PF03364"/>
    </source>
</evidence>
<dbReference type="Proteomes" id="UP000187181">
    <property type="component" value="Unassembled WGS sequence"/>
</dbReference>
<accession>A0A1R3X746</accession>
<dbReference type="InterPro" id="IPR023393">
    <property type="entry name" value="START-like_dom_sf"/>
</dbReference>
<dbReference type="InterPro" id="IPR021309">
    <property type="entry name" value="YgaP-like_TM"/>
</dbReference>
<dbReference type="InterPro" id="IPR005031">
    <property type="entry name" value="COQ10_START"/>
</dbReference>
<dbReference type="EMBL" id="FTPP01000001">
    <property type="protein sequence ID" value="SIT85334.1"/>
    <property type="molecule type" value="Genomic_DNA"/>
</dbReference>
<dbReference type="InterPro" id="IPR047137">
    <property type="entry name" value="ORF3"/>
</dbReference>
<evidence type="ECO:0000259" key="3">
    <source>
        <dbReference type="Pfam" id="PF11127"/>
    </source>
</evidence>
<evidence type="ECO:0000313" key="4">
    <source>
        <dbReference type="EMBL" id="SIT85334.1"/>
    </source>
</evidence>
<reference evidence="5" key="1">
    <citation type="submission" date="2017-01" db="EMBL/GenBank/DDBJ databases">
        <authorList>
            <person name="Varghese N."/>
            <person name="Submissions S."/>
        </authorList>
    </citation>
    <scope>NUCLEOTIDE SEQUENCE [LARGE SCALE GENOMIC DNA]</scope>
    <source>
        <strain evidence="5">LP100</strain>
    </source>
</reference>
<evidence type="ECO:0000313" key="5">
    <source>
        <dbReference type="Proteomes" id="UP000187181"/>
    </source>
</evidence>
<gene>
    <name evidence="4" type="ORF">SAMN05444128_1522</name>
</gene>
<dbReference type="Pfam" id="PF11127">
    <property type="entry name" value="YgaP-like_TM"/>
    <property type="match status" value="1"/>
</dbReference>